<dbReference type="STRING" id="153721.MYP_2940"/>
<accession>A0A098LFE6</accession>
<dbReference type="AlphaFoldDB" id="A0A098LFE6"/>
<dbReference type="Pfam" id="PF18962">
    <property type="entry name" value="Por_Secre_tail"/>
    <property type="match status" value="1"/>
</dbReference>
<dbReference type="InterPro" id="IPR007110">
    <property type="entry name" value="Ig-like_dom"/>
</dbReference>
<organism evidence="2 3">
    <name type="scientific">Sporocytophaga myxococcoides</name>
    <dbReference type="NCBI Taxonomy" id="153721"/>
    <lineage>
        <taxon>Bacteria</taxon>
        <taxon>Pseudomonadati</taxon>
        <taxon>Bacteroidota</taxon>
        <taxon>Cytophagia</taxon>
        <taxon>Cytophagales</taxon>
        <taxon>Cytophagaceae</taxon>
        <taxon>Sporocytophaga</taxon>
    </lineage>
</organism>
<evidence type="ECO:0000313" key="2">
    <source>
        <dbReference type="EMBL" id="GAL85711.1"/>
    </source>
</evidence>
<dbReference type="Gene3D" id="2.60.120.260">
    <property type="entry name" value="Galactose-binding domain-like"/>
    <property type="match status" value="1"/>
</dbReference>
<protein>
    <recommendedName>
        <fullName evidence="1">Ig-like domain-containing protein</fullName>
    </recommendedName>
</protein>
<dbReference type="InterPro" id="IPR026444">
    <property type="entry name" value="Secre_tail"/>
</dbReference>
<dbReference type="InterPro" id="IPR013783">
    <property type="entry name" value="Ig-like_fold"/>
</dbReference>
<dbReference type="Gene3D" id="2.60.40.10">
    <property type="entry name" value="Immunoglobulins"/>
    <property type="match status" value="1"/>
</dbReference>
<gene>
    <name evidence="2" type="ORF">MYP_2940</name>
</gene>
<dbReference type="Proteomes" id="UP000030185">
    <property type="component" value="Unassembled WGS sequence"/>
</dbReference>
<dbReference type="eggNOG" id="COG3291">
    <property type="taxonomic scope" value="Bacteria"/>
</dbReference>
<dbReference type="EMBL" id="BBLT01000005">
    <property type="protein sequence ID" value="GAL85711.1"/>
    <property type="molecule type" value="Genomic_DNA"/>
</dbReference>
<dbReference type="InterPro" id="IPR049419">
    <property type="entry name" value="Reelin_subrepeat-B"/>
</dbReference>
<name>A0A098LFE6_9BACT</name>
<dbReference type="NCBIfam" id="TIGR04183">
    <property type="entry name" value="Por_Secre_tail"/>
    <property type="match status" value="1"/>
</dbReference>
<comment type="caution">
    <text evidence="2">The sequence shown here is derived from an EMBL/GenBank/DDBJ whole genome shotgun (WGS) entry which is preliminary data.</text>
</comment>
<proteinExistence type="predicted"/>
<evidence type="ECO:0000259" key="1">
    <source>
        <dbReference type="PROSITE" id="PS50835"/>
    </source>
</evidence>
<evidence type="ECO:0000313" key="3">
    <source>
        <dbReference type="Proteomes" id="UP000030185"/>
    </source>
</evidence>
<feature type="domain" description="Ig-like" evidence="1">
    <location>
        <begin position="328"/>
        <end position="422"/>
    </location>
</feature>
<sequence length="512" mass="56757">MFSLNNVYGQQVKLPTDTTFSENLTIDPNKDMYPGEEFDIHFQMTGFPAGTIYTALAHKDDDEINIGTTTTGSPIHAKVPLDVVPGRYGIKVVAASGLPARPKTILIRDSTTYDPYKWSKVSGNEPGKLIFTGTGERSATSKPLDFTPGGFTQISFSWLQTANPNSDVYIEYSTDYGKTWNQGLKLATTINYEKFLLYNFPSGANSDHTMIRIIQPNYIEGADGWRINLILFDMHGNVIMPDYYENIHFTVIGPSITLTPLTSRKVCAGQSTSYSYTTNGTFPEGTVLTAQISSSNGLFDNPTDIGTLNDTKGGTIHVKFPDNIKAGPHYRVRIMAIAGDKHISTSNPSPYIELGEYLNYSVLKEGNILTAPEGTSYQWYKDNQLINDATSRTYEVMESGNYSCKVTGTDGCAYNTSSIDLSILGTFKKLAPEHFTLYPNPSSDKITLTSLKAFEGEIEVSLYNSLGEKIYGQIVNQVTPTLEINLNQIKRGLYYLTITHQNERVYKPVIKL</sequence>
<dbReference type="Pfam" id="PF21471">
    <property type="entry name" value="Reelin_subrepeat-B"/>
    <property type="match status" value="1"/>
</dbReference>
<dbReference type="PROSITE" id="PS50835">
    <property type="entry name" value="IG_LIKE"/>
    <property type="match status" value="1"/>
</dbReference>
<reference evidence="2 3" key="1">
    <citation type="submission" date="2014-09" db="EMBL/GenBank/DDBJ databases">
        <title>Sporocytophaga myxococcoides PG-01 genome sequencing.</title>
        <authorList>
            <person name="Liu L."/>
            <person name="Gao P.J."/>
            <person name="Chen G.J."/>
            <person name="Wang L.S."/>
        </authorList>
    </citation>
    <scope>NUCLEOTIDE SEQUENCE [LARGE SCALE GENOMIC DNA]</scope>
    <source>
        <strain evidence="2 3">PG-01</strain>
    </source>
</reference>
<keyword evidence="3" id="KW-1185">Reference proteome</keyword>